<keyword evidence="4" id="KW-0804">Transcription</keyword>
<organism evidence="7 8">
    <name type="scientific">Corynascus novoguineensis</name>
    <dbReference type="NCBI Taxonomy" id="1126955"/>
    <lineage>
        <taxon>Eukaryota</taxon>
        <taxon>Fungi</taxon>
        <taxon>Dikarya</taxon>
        <taxon>Ascomycota</taxon>
        <taxon>Pezizomycotina</taxon>
        <taxon>Sordariomycetes</taxon>
        <taxon>Sordariomycetidae</taxon>
        <taxon>Sordariales</taxon>
        <taxon>Chaetomiaceae</taxon>
        <taxon>Corynascus</taxon>
    </lineage>
</organism>
<keyword evidence="2" id="KW-0479">Metal-binding</keyword>
<dbReference type="CDD" id="cd12148">
    <property type="entry name" value="fungal_TF_MHR"/>
    <property type="match status" value="1"/>
</dbReference>
<keyword evidence="3" id="KW-0805">Transcription regulation</keyword>
<dbReference type="GO" id="GO:0008270">
    <property type="term" value="F:zinc ion binding"/>
    <property type="evidence" value="ECO:0007669"/>
    <property type="project" value="InterPro"/>
</dbReference>
<evidence type="ECO:0000256" key="5">
    <source>
        <dbReference type="ARBA" id="ARBA00023242"/>
    </source>
</evidence>
<evidence type="ECO:0000256" key="3">
    <source>
        <dbReference type="ARBA" id="ARBA00023015"/>
    </source>
</evidence>
<dbReference type="Pfam" id="PF04082">
    <property type="entry name" value="Fungal_trans"/>
    <property type="match status" value="1"/>
</dbReference>
<comment type="caution">
    <text evidence="7">The sequence shown here is derived from an EMBL/GenBank/DDBJ whole genome shotgun (WGS) entry which is preliminary data.</text>
</comment>
<dbReference type="Pfam" id="PF00172">
    <property type="entry name" value="Zn_clus"/>
    <property type="match status" value="1"/>
</dbReference>
<evidence type="ECO:0000256" key="2">
    <source>
        <dbReference type="ARBA" id="ARBA00022723"/>
    </source>
</evidence>
<feature type="domain" description="Zn(2)-C6 fungal-type" evidence="6">
    <location>
        <begin position="23"/>
        <end position="52"/>
    </location>
</feature>
<dbReference type="AlphaFoldDB" id="A0AAN7HIQ4"/>
<evidence type="ECO:0000256" key="1">
    <source>
        <dbReference type="ARBA" id="ARBA00004123"/>
    </source>
</evidence>
<dbReference type="GO" id="GO:0000981">
    <property type="term" value="F:DNA-binding transcription factor activity, RNA polymerase II-specific"/>
    <property type="evidence" value="ECO:0007669"/>
    <property type="project" value="InterPro"/>
</dbReference>
<dbReference type="InterPro" id="IPR036864">
    <property type="entry name" value="Zn2-C6_fun-type_DNA-bd_sf"/>
</dbReference>
<accession>A0AAN7HIQ4</accession>
<dbReference type="EMBL" id="MU857812">
    <property type="protein sequence ID" value="KAK4243483.1"/>
    <property type="molecule type" value="Genomic_DNA"/>
</dbReference>
<reference evidence="7" key="1">
    <citation type="journal article" date="2023" name="Mol. Phylogenet. Evol.">
        <title>Genome-scale phylogeny and comparative genomics of the fungal order Sordariales.</title>
        <authorList>
            <person name="Hensen N."/>
            <person name="Bonometti L."/>
            <person name="Westerberg I."/>
            <person name="Brannstrom I.O."/>
            <person name="Guillou S."/>
            <person name="Cros-Aarteil S."/>
            <person name="Calhoun S."/>
            <person name="Haridas S."/>
            <person name="Kuo A."/>
            <person name="Mondo S."/>
            <person name="Pangilinan J."/>
            <person name="Riley R."/>
            <person name="LaButti K."/>
            <person name="Andreopoulos B."/>
            <person name="Lipzen A."/>
            <person name="Chen C."/>
            <person name="Yan M."/>
            <person name="Daum C."/>
            <person name="Ng V."/>
            <person name="Clum A."/>
            <person name="Steindorff A."/>
            <person name="Ohm R.A."/>
            <person name="Martin F."/>
            <person name="Silar P."/>
            <person name="Natvig D.O."/>
            <person name="Lalanne C."/>
            <person name="Gautier V."/>
            <person name="Ament-Velasquez S.L."/>
            <person name="Kruys A."/>
            <person name="Hutchinson M.I."/>
            <person name="Powell A.J."/>
            <person name="Barry K."/>
            <person name="Miller A.N."/>
            <person name="Grigoriev I.V."/>
            <person name="Debuchy R."/>
            <person name="Gladieux P."/>
            <person name="Hiltunen Thoren M."/>
            <person name="Johannesson H."/>
        </authorList>
    </citation>
    <scope>NUCLEOTIDE SEQUENCE</scope>
    <source>
        <strain evidence="7">CBS 359.72</strain>
    </source>
</reference>
<dbReference type="SUPFAM" id="SSF57701">
    <property type="entry name" value="Zn2/Cys6 DNA-binding domain"/>
    <property type="match status" value="1"/>
</dbReference>
<gene>
    <name evidence="7" type="ORF">C7999DRAFT_18162</name>
</gene>
<dbReference type="SMART" id="SM00066">
    <property type="entry name" value="GAL4"/>
    <property type="match status" value="1"/>
</dbReference>
<dbReference type="PANTHER" id="PTHR47338:SF20">
    <property type="entry name" value="ZN(II)2CYS6 TRANSCRIPTION FACTOR (EUROFUNG)"/>
    <property type="match status" value="1"/>
</dbReference>
<dbReference type="InterPro" id="IPR001138">
    <property type="entry name" value="Zn2Cys6_DnaBD"/>
</dbReference>
<keyword evidence="8" id="KW-1185">Reference proteome</keyword>
<protein>
    <recommendedName>
        <fullName evidence="6">Zn(2)-C6 fungal-type domain-containing protein</fullName>
    </recommendedName>
</protein>
<dbReference type="GO" id="GO:0003677">
    <property type="term" value="F:DNA binding"/>
    <property type="evidence" value="ECO:0007669"/>
    <property type="project" value="InterPro"/>
</dbReference>
<evidence type="ECO:0000313" key="8">
    <source>
        <dbReference type="Proteomes" id="UP001303647"/>
    </source>
</evidence>
<evidence type="ECO:0000256" key="4">
    <source>
        <dbReference type="ARBA" id="ARBA00023163"/>
    </source>
</evidence>
<keyword evidence="5" id="KW-0539">Nucleus</keyword>
<proteinExistence type="predicted"/>
<evidence type="ECO:0000259" key="6">
    <source>
        <dbReference type="PROSITE" id="PS50048"/>
    </source>
</evidence>
<dbReference type="InterPro" id="IPR007219">
    <property type="entry name" value="XnlR_reg_dom"/>
</dbReference>
<dbReference type="GO" id="GO:0005634">
    <property type="term" value="C:nucleus"/>
    <property type="evidence" value="ECO:0007669"/>
    <property type="project" value="UniProtKB-SubCell"/>
</dbReference>
<dbReference type="PROSITE" id="PS50048">
    <property type="entry name" value="ZN2_CY6_FUNGAL_2"/>
    <property type="match status" value="1"/>
</dbReference>
<dbReference type="Gene3D" id="4.10.240.10">
    <property type="entry name" value="Zn(2)-C6 fungal-type DNA-binding domain"/>
    <property type="match status" value="1"/>
</dbReference>
<dbReference type="CDD" id="cd00067">
    <property type="entry name" value="GAL4"/>
    <property type="match status" value="1"/>
</dbReference>
<name>A0AAN7HIQ4_9PEZI</name>
<reference evidence="7" key="2">
    <citation type="submission" date="2023-05" db="EMBL/GenBank/DDBJ databases">
        <authorList>
            <consortium name="Lawrence Berkeley National Laboratory"/>
            <person name="Steindorff A."/>
            <person name="Hensen N."/>
            <person name="Bonometti L."/>
            <person name="Westerberg I."/>
            <person name="Brannstrom I.O."/>
            <person name="Guillou S."/>
            <person name="Cros-Aarteil S."/>
            <person name="Calhoun S."/>
            <person name="Haridas S."/>
            <person name="Kuo A."/>
            <person name="Mondo S."/>
            <person name="Pangilinan J."/>
            <person name="Riley R."/>
            <person name="Labutti K."/>
            <person name="Andreopoulos B."/>
            <person name="Lipzen A."/>
            <person name="Chen C."/>
            <person name="Yanf M."/>
            <person name="Daum C."/>
            <person name="Ng V."/>
            <person name="Clum A."/>
            <person name="Ohm R."/>
            <person name="Martin F."/>
            <person name="Silar P."/>
            <person name="Natvig D."/>
            <person name="Lalanne C."/>
            <person name="Gautier V."/>
            <person name="Ament-Velasquez S.L."/>
            <person name="Kruys A."/>
            <person name="Hutchinson M.I."/>
            <person name="Powell A.J."/>
            <person name="Barry K."/>
            <person name="Miller A.N."/>
            <person name="Grigoriev I.V."/>
            <person name="Debuchy R."/>
            <person name="Gladieux P."/>
            <person name="Thoren M.H."/>
            <person name="Johannesson H."/>
        </authorList>
    </citation>
    <scope>NUCLEOTIDE SEQUENCE</scope>
    <source>
        <strain evidence="7">CBS 359.72</strain>
    </source>
</reference>
<evidence type="ECO:0000313" key="7">
    <source>
        <dbReference type="EMBL" id="KAK4243483.1"/>
    </source>
</evidence>
<dbReference type="InterPro" id="IPR050815">
    <property type="entry name" value="TF_fung"/>
</dbReference>
<dbReference type="GO" id="GO:0006351">
    <property type="term" value="P:DNA-templated transcription"/>
    <property type="evidence" value="ECO:0007669"/>
    <property type="project" value="InterPro"/>
</dbReference>
<comment type="subcellular location">
    <subcellularLocation>
        <location evidence="1">Nucleus</location>
    </subcellularLocation>
</comment>
<dbReference type="Proteomes" id="UP001303647">
    <property type="component" value="Unassembled WGS sequence"/>
</dbReference>
<dbReference type="PANTHER" id="PTHR47338">
    <property type="entry name" value="ZN(II)2CYS6 TRANSCRIPTION FACTOR (EUROFUNG)-RELATED"/>
    <property type="match status" value="1"/>
</dbReference>
<sequence length="483" mass="53812">MSATSSSPTTSPVQPLSPRPQHNCLECKRLKRACDKKLPCGKCEKTGRTCEYKDPGDDGVYGPISAAKDVHSLAFGTLLEILVHKQRIRETVSSYFDGVNTWFTIIERQSFERELEANWGSVQAETSAAALCMALVARPPNQKSSKGLGDNLYSSTKAILSVVQSRVPVSIKMLQAELLVALYEFSHSMSQQAYFTLGRCLQMTKALGWHREGFWALDKQVSAPANLKLCSILCLLNVAYQDPTTQAYPMNTVGLNLGFIIPFPDALDEYFPATSFRYGGQSQDFRDANSHHIAGIVFPEAMSAWYIYSVLQQLSNPSMHNDGSRASLSIQIVQHMRSMGTSMWRASDRAIGTDLIALMKLHQPHLAGMPDPVTMLTDPDHLEDVSRIRRIIDIIHGKAGKIAQAGELDRGAVDPSWAFAMCYASQLLISYGYNTLQDPNWLQKVTDIRAALERVSKRWKIAEQYFKRVTIDLDNRLAARVIS</sequence>